<keyword evidence="4 8" id="KW-0808">Transferase</keyword>
<dbReference type="GO" id="GO:0009245">
    <property type="term" value="P:lipid A biosynthetic process"/>
    <property type="evidence" value="ECO:0007669"/>
    <property type="project" value="TreeGrafter"/>
</dbReference>
<keyword evidence="8" id="KW-0448">Lipopolysaccharide biosynthesis</keyword>
<keyword evidence="8" id="KW-0472">Membrane</keyword>
<evidence type="ECO:0000256" key="4">
    <source>
        <dbReference type="ARBA" id="ARBA00022679"/>
    </source>
</evidence>
<comment type="pathway">
    <text evidence="1 8">Bacterial outer membrane biogenesis; LPS core biosynthesis.</text>
</comment>
<sequence length="416" mass="47037">MYILYNLIAISTSAILKVLALANSKLSLFVKGRRESLPKIKQSIAKEDKVIWIHAASLGEYEQGLPVLEKLKLLYPHYKTLLTFFSPSGYEVKKNSKVADVICYLPLDTKSNVSAFLDIAHPDIAIFIKYEIWPNYLVALNKRNTPTFLISAIFKKNQIFFKSYGGFMRKTLNNFTHIFVQNKKSHSLLNSIGFNKVTIAGDTRFDRVSEIVDQHNELNFMENFKQNQFCFIAGSTWPEDERLIIDYINQCNYPIKFVLAPHAMKSNHIQEIIQSIEKPVVSYTDLNENINLADYEVIIIDTIGLLTKIYSYAEIAYVGGGFATGLHNTLEPAVFGIPVIIGPKFEGFAEAEELVQLGGVISINCSEELQHNIDTFFSQQQKRQQTGQINTNFIKEKAGATQQILNALNSVLSSKN</sequence>
<dbReference type="GO" id="GO:0009244">
    <property type="term" value="P:lipopolysaccharide core region biosynthetic process"/>
    <property type="evidence" value="ECO:0007669"/>
    <property type="project" value="UniProtKB-UniRule"/>
</dbReference>
<evidence type="ECO:0000256" key="6">
    <source>
        <dbReference type="ARBA" id="ARBA00049183"/>
    </source>
</evidence>
<protein>
    <recommendedName>
        <fullName evidence="3 8">3-deoxy-D-manno-octulosonic acid transferase</fullName>
        <shortName evidence="8">Kdo transferase</shortName>
        <ecNumber evidence="2 8">2.4.99.12</ecNumber>
    </recommendedName>
    <alternativeName>
        <fullName evidence="5 8">Lipid IV(A) 3-deoxy-D-manno-octulosonic acid transferase</fullName>
    </alternativeName>
</protein>
<comment type="function">
    <text evidence="8">Involved in lipopolysaccharide (LPS) biosynthesis. Catalyzes the transfer of 3-deoxy-D-manno-octulosonate (Kdo) residue(s) from CMP-Kdo to lipid IV(A), the tetraacyldisaccharide-1,4'-bisphosphate precursor of lipid A.</text>
</comment>
<comment type="similarity">
    <text evidence="8">Belongs to the glycosyltransferase group 1 family.</text>
</comment>
<dbReference type="GO" id="GO:0043842">
    <property type="term" value="F:Kdo transferase activity"/>
    <property type="evidence" value="ECO:0007669"/>
    <property type="project" value="UniProtKB-EC"/>
</dbReference>
<dbReference type="PANTHER" id="PTHR42755">
    <property type="entry name" value="3-DEOXY-MANNO-OCTULOSONATE CYTIDYLYLTRANSFERASE"/>
    <property type="match status" value="1"/>
</dbReference>
<keyword evidence="11" id="KW-1185">Reference proteome</keyword>
<dbReference type="RefSeq" id="WP_159302976.1">
    <property type="nucleotide sequence ID" value="NZ_LR733271.1"/>
</dbReference>
<evidence type="ECO:0000259" key="9">
    <source>
        <dbReference type="Pfam" id="PF04413"/>
    </source>
</evidence>
<dbReference type="AlphaFoldDB" id="A0A653SNZ2"/>
<evidence type="ECO:0000313" key="11">
    <source>
        <dbReference type="Proteomes" id="UP000430202"/>
    </source>
</evidence>
<feature type="domain" description="3-deoxy-D-manno-octulosonic-acid transferase N-terminal" evidence="9">
    <location>
        <begin position="42"/>
        <end position="206"/>
    </location>
</feature>
<keyword evidence="10" id="KW-0328">Glycosyltransferase</keyword>
<dbReference type="InterPro" id="IPR039901">
    <property type="entry name" value="Kdotransferase"/>
</dbReference>
<evidence type="ECO:0000256" key="7">
    <source>
        <dbReference type="PIRSR" id="PIRSR639901-1"/>
    </source>
</evidence>
<organism evidence="10 11">
    <name type="scientific">Maribacter litoralis</name>
    <dbReference type="NCBI Taxonomy" id="2059726"/>
    <lineage>
        <taxon>Bacteria</taxon>
        <taxon>Pseudomonadati</taxon>
        <taxon>Bacteroidota</taxon>
        <taxon>Flavobacteriia</taxon>
        <taxon>Flavobacteriales</taxon>
        <taxon>Flavobacteriaceae</taxon>
        <taxon>Maribacter</taxon>
    </lineage>
</organism>
<evidence type="ECO:0000256" key="2">
    <source>
        <dbReference type="ARBA" id="ARBA00012621"/>
    </source>
</evidence>
<dbReference type="SUPFAM" id="SSF53756">
    <property type="entry name" value="UDP-Glycosyltransferase/glycogen phosphorylase"/>
    <property type="match status" value="1"/>
</dbReference>
<name>A0A653SNZ2_9FLAO</name>
<dbReference type="InterPro" id="IPR007507">
    <property type="entry name" value="Glycos_transf_N"/>
</dbReference>
<feature type="active site" description="Proton acceptor" evidence="7">
    <location>
        <position position="60"/>
    </location>
</feature>
<dbReference type="UniPathway" id="UPA00958"/>
<dbReference type="Gene3D" id="3.40.50.11720">
    <property type="entry name" value="3-Deoxy-D-manno-octulosonic-acid transferase, N-terminal domain"/>
    <property type="match status" value="1"/>
</dbReference>
<gene>
    <name evidence="10" type="ORF">MARI151_30367</name>
</gene>
<evidence type="ECO:0000256" key="5">
    <source>
        <dbReference type="ARBA" id="ARBA00031445"/>
    </source>
</evidence>
<dbReference type="Gene3D" id="3.40.50.2000">
    <property type="entry name" value="Glycogen Phosphorylase B"/>
    <property type="match status" value="1"/>
</dbReference>
<evidence type="ECO:0000256" key="8">
    <source>
        <dbReference type="RuleBase" id="RU365103"/>
    </source>
</evidence>
<dbReference type="EMBL" id="CABWLR010000003">
    <property type="protein sequence ID" value="VXB69794.1"/>
    <property type="molecule type" value="Genomic_DNA"/>
</dbReference>
<dbReference type="EC" id="2.4.99.12" evidence="2 8"/>
<reference evidence="10 11" key="1">
    <citation type="submission" date="2019-10" db="EMBL/GenBank/DDBJ databases">
        <authorList>
            <person name="Karimi E."/>
        </authorList>
    </citation>
    <scope>NUCLEOTIDE SEQUENCE [LARGE SCALE GENOMIC DNA]</scope>
    <source>
        <strain evidence="10">Maribacter sp. 151</strain>
    </source>
</reference>
<dbReference type="Proteomes" id="UP000430202">
    <property type="component" value="Unassembled WGS sequence"/>
</dbReference>
<accession>A0A653SNZ2</accession>
<comment type="subcellular location">
    <subcellularLocation>
        <location evidence="8">Cell membrane</location>
    </subcellularLocation>
</comment>
<evidence type="ECO:0000256" key="1">
    <source>
        <dbReference type="ARBA" id="ARBA00004713"/>
    </source>
</evidence>
<dbReference type="GO" id="GO:0005886">
    <property type="term" value="C:plasma membrane"/>
    <property type="evidence" value="ECO:0007669"/>
    <property type="project" value="UniProtKB-SubCell"/>
</dbReference>
<dbReference type="InterPro" id="IPR038107">
    <property type="entry name" value="Glycos_transf_N_sf"/>
</dbReference>
<evidence type="ECO:0000313" key="10">
    <source>
        <dbReference type="EMBL" id="VXB69794.1"/>
    </source>
</evidence>
<dbReference type="Pfam" id="PF04413">
    <property type="entry name" value="Glycos_transf_N"/>
    <property type="match status" value="1"/>
</dbReference>
<keyword evidence="8" id="KW-1003">Cell membrane</keyword>
<proteinExistence type="inferred from homology"/>
<dbReference type="PANTHER" id="PTHR42755:SF1">
    <property type="entry name" value="3-DEOXY-D-MANNO-OCTULOSONIC ACID TRANSFERASE, MITOCHONDRIAL-RELATED"/>
    <property type="match status" value="1"/>
</dbReference>
<evidence type="ECO:0000256" key="3">
    <source>
        <dbReference type="ARBA" id="ARBA00019077"/>
    </source>
</evidence>
<comment type="catalytic activity">
    <reaction evidence="6 8">
        <text>lipid IVA (E. coli) + CMP-3-deoxy-beta-D-manno-octulosonate = alpha-Kdo-(2-&gt;6)-lipid IVA (E. coli) + CMP + H(+)</text>
        <dbReference type="Rhea" id="RHEA:28066"/>
        <dbReference type="ChEBI" id="CHEBI:15378"/>
        <dbReference type="ChEBI" id="CHEBI:58603"/>
        <dbReference type="ChEBI" id="CHEBI:60364"/>
        <dbReference type="ChEBI" id="CHEBI:60377"/>
        <dbReference type="ChEBI" id="CHEBI:85987"/>
        <dbReference type="EC" id="2.4.99.12"/>
    </reaction>
</comment>